<organism evidence="1 2">
    <name type="scientific">Mucilaginibacter polytrichastri</name>
    <dbReference type="NCBI Taxonomy" id="1302689"/>
    <lineage>
        <taxon>Bacteria</taxon>
        <taxon>Pseudomonadati</taxon>
        <taxon>Bacteroidota</taxon>
        <taxon>Sphingobacteriia</taxon>
        <taxon>Sphingobacteriales</taxon>
        <taxon>Sphingobacteriaceae</taxon>
        <taxon>Mucilaginibacter</taxon>
    </lineage>
</organism>
<proteinExistence type="predicted"/>
<evidence type="ECO:0000313" key="1">
    <source>
        <dbReference type="EMBL" id="OKS88201.1"/>
    </source>
</evidence>
<protein>
    <submittedName>
        <fullName evidence="1">Uncharacterized protein</fullName>
    </submittedName>
</protein>
<accession>A0A1Q6A2I7</accession>
<reference evidence="1 2" key="1">
    <citation type="submission" date="2016-11" db="EMBL/GenBank/DDBJ databases">
        <title>Whole Genome Sequencing of Mucilaginibacter polytrichastri RG4-7(T) isolated from the moss sample.</title>
        <authorList>
            <person name="Li Y."/>
        </authorList>
    </citation>
    <scope>NUCLEOTIDE SEQUENCE [LARGE SCALE GENOMIC DNA]</scope>
    <source>
        <strain evidence="1 2">RG4-7</strain>
    </source>
</reference>
<evidence type="ECO:0000313" key="2">
    <source>
        <dbReference type="Proteomes" id="UP000186720"/>
    </source>
</evidence>
<gene>
    <name evidence="1" type="ORF">RG47T_3665</name>
</gene>
<dbReference type="Proteomes" id="UP000186720">
    <property type="component" value="Unassembled WGS sequence"/>
</dbReference>
<name>A0A1Q6A2I7_9SPHI</name>
<keyword evidence="2" id="KW-1185">Reference proteome</keyword>
<sequence length="41" mass="4929">MVAFQIFMLQEICLSFDFLREKIIVLQELQEFILFQNVCTS</sequence>
<dbReference type="EMBL" id="MPPL01000001">
    <property type="protein sequence ID" value="OKS88201.1"/>
    <property type="molecule type" value="Genomic_DNA"/>
</dbReference>
<dbReference type="AlphaFoldDB" id="A0A1Q6A2I7"/>
<comment type="caution">
    <text evidence="1">The sequence shown here is derived from an EMBL/GenBank/DDBJ whole genome shotgun (WGS) entry which is preliminary data.</text>
</comment>